<sequence>MLNKIIFGALGLVAGVAATPVELIERNSCRDDSLYKCFVSREYSHSASAYCSALAPATQIVTVAEPTVTSTLWITSTAAATINFLSSTTTVYTATVPSSTETAIETDFETSIETAIITAIATAIETDVVTVTETDTQTTTETDIQTATQSAIQTVTQTATQTETQTVTATATVTSGQQQPPPPPVTTHAPFKRVVHDGKPGQPKCMVTKCFVYSPERITAACDCINVPPKTVTVSQTVPAATVTVTSTSVITPGVTAPAWQTVAAELDSGVATATAIVTDIITNAVTNTMTNTITNTVTNTVTSTVTSTVTATVTSTVTATITATVTATVSATVTTTTTTTTTVTVTPTPVNHIPNGDFSAGLSPWATSSSSSSAWTNTGVSNANSPDGKLNAFHTTNIRNTSPLIVVSAPFKLQVKSAYQLSFMIATTSTDRSWKNKVTASIVCGSTSLDVPSFNQATLGPGAYYTSTSIINTPVTNSASTMNQLNSCLLKVGLPITSTVPSTWYLADIVLQFDHSVNRS</sequence>
<evidence type="ECO:0008006" key="4">
    <source>
        <dbReference type="Google" id="ProtNLM"/>
    </source>
</evidence>
<dbReference type="GeneID" id="87921146"/>
<dbReference type="Proteomes" id="UP001273209">
    <property type="component" value="Unassembled WGS sequence"/>
</dbReference>
<keyword evidence="1" id="KW-0732">Signal</keyword>
<dbReference type="InterPro" id="IPR008979">
    <property type="entry name" value="Galactose-bd-like_sf"/>
</dbReference>
<gene>
    <name evidence="2" type="ORF">Triagg1_66</name>
</gene>
<dbReference type="RefSeq" id="XP_062760416.1">
    <property type="nucleotide sequence ID" value="XM_062895665.1"/>
</dbReference>
<protein>
    <recommendedName>
        <fullName evidence="4">CBM-cenC domain-containing protein</fullName>
    </recommendedName>
</protein>
<proteinExistence type="predicted"/>
<dbReference type="Gene3D" id="2.60.120.260">
    <property type="entry name" value="Galactose-binding domain-like"/>
    <property type="match status" value="1"/>
</dbReference>
<comment type="caution">
    <text evidence="2">The sequence shown here is derived from an EMBL/GenBank/DDBJ whole genome shotgun (WGS) entry which is preliminary data.</text>
</comment>
<evidence type="ECO:0000313" key="2">
    <source>
        <dbReference type="EMBL" id="KAK4085076.1"/>
    </source>
</evidence>
<dbReference type="AlphaFoldDB" id="A0AAE1M9T5"/>
<organism evidence="2 3">
    <name type="scientific">Trichoderma aggressivum f. europaeum</name>
    <dbReference type="NCBI Taxonomy" id="173218"/>
    <lineage>
        <taxon>Eukaryota</taxon>
        <taxon>Fungi</taxon>
        <taxon>Dikarya</taxon>
        <taxon>Ascomycota</taxon>
        <taxon>Pezizomycotina</taxon>
        <taxon>Sordariomycetes</taxon>
        <taxon>Hypocreomycetidae</taxon>
        <taxon>Hypocreales</taxon>
        <taxon>Hypocreaceae</taxon>
        <taxon>Trichoderma</taxon>
    </lineage>
</organism>
<dbReference type="EMBL" id="JAWRVG010000001">
    <property type="protein sequence ID" value="KAK4085076.1"/>
    <property type="molecule type" value="Genomic_DNA"/>
</dbReference>
<reference evidence="2" key="1">
    <citation type="submission" date="2023-11" db="EMBL/GenBank/DDBJ databases">
        <title>The genome sequences of three competitors of mushroom-forming fungi.</title>
        <authorList>
            <person name="Beijen E."/>
            <person name="Ohm R.A."/>
        </authorList>
    </citation>
    <scope>NUCLEOTIDE SEQUENCE</scope>
    <source>
        <strain evidence="2">CBS 100526</strain>
    </source>
</reference>
<accession>A0AAE1M9T5</accession>
<feature type="signal peptide" evidence="1">
    <location>
        <begin position="1"/>
        <end position="18"/>
    </location>
</feature>
<keyword evidence="3" id="KW-1185">Reference proteome</keyword>
<evidence type="ECO:0000256" key="1">
    <source>
        <dbReference type="SAM" id="SignalP"/>
    </source>
</evidence>
<name>A0AAE1M9T5_9HYPO</name>
<dbReference type="SUPFAM" id="SSF49785">
    <property type="entry name" value="Galactose-binding domain-like"/>
    <property type="match status" value="1"/>
</dbReference>
<evidence type="ECO:0000313" key="3">
    <source>
        <dbReference type="Proteomes" id="UP001273209"/>
    </source>
</evidence>
<feature type="chain" id="PRO_5042244667" description="CBM-cenC domain-containing protein" evidence="1">
    <location>
        <begin position="19"/>
        <end position="521"/>
    </location>
</feature>